<evidence type="ECO:0000259" key="1">
    <source>
        <dbReference type="PROSITE" id="PS51186"/>
    </source>
</evidence>
<dbReference type="Pfam" id="PF13302">
    <property type="entry name" value="Acetyltransf_3"/>
    <property type="match status" value="1"/>
</dbReference>
<evidence type="ECO:0000313" key="3">
    <source>
        <dbReference type="Proteomes" id="UP001417504"/>
    </source>
</evidence>
<dbReference type="Gene3D" id="3.40.630.30">
    <property type="match status" value="1"/>
</dbReference>
<keyword evidence="3" id="KW-1185">Reference proteome</keyword>
<accession>A0AAP0JP13</accession>
<dbReference type="EMBL" id="JBBNAE010000003">
    <property type="protein sequence ID" value="KAK9137384.1"/>
    <property type="molecule type" value="Genomic_DNA"/>
</dbReference>
<dbReference type="PANTHER" id="PTHR46067:SF27">
    <property type="entry name" value="ACYL-COA N-ACYLTRANSFERASES (NAT) SUPERFAMILY PROTEIN"/>
    <property type="match status" value="1"/>
</dbReference>
<sequence>MANPQSSHPNQTQNKIYLRQFTLSDVEDFMVWASDDSVSQFCIWDTFTSKDDALAYLTATVLSHPYFRAICLRHNNRPIGAIHVQPCSGSYRCKGMLGCALAAEYWNRGVATMAVEMVVGEIFEEWPHLERLEALVDVENGGSMRVLEKVGFVREGVLRRSYTYKGRTIDMAVFSLLKSERPKRREMYAKL</sequence>
<dbReference type="PANTHER" id="PTHR46067">
    <property type="entry name" value="ACYL-COA N-ACYLTRANSFERASES (NAT) SUPERFAMILY PROTEIN"/>
    <property type="match status" value="1"/>
</dbReference>
<dbReference type="SUPFAM" id="SSF55729">
    <property type="entry name" value="Acyl-CoA N-acyltransferases (Nat)"/>
    <property type="match status" value="1"/>
</dbReference>
<name>A0AAP0JP13_9MAGN</name>
<gene>
    <name evidence="2" type="ORF">Sjap_007978</name>
</gene>
<reference evidence="2 3" key="1">
    <citation type="submission" date="2024-01" db="EMBL/GenBank/DDBJ databases">
        <title>Genome assemblies of Stephania.</title>
        <authorList>
            <person name="Yang L."/>
        </authorList>
    </citation>
    <scope>NUCLEOTIDE SEQUENCE [LARGE SCALE GENOMIC DNA]</scope>
    <source>
        <strain evidence="2">QJT</strain>
        <tissue evidence="2">Leaf</tissue>
    </source>
</reference>
<dbReference type="GO" id="GO:0016747">
    <property type="term" value="F:acyltransferase activity, transferring groups other than amino-acyl groups"/>
    <property type="evidence" value="ECO:0007669"/>
    <property type="project" value="InterPro"/>
</dbReference>
<dbReference type="Proteomes" id="UP001417504">
    <property type="component" value="Unassembled WGS sequence"/>
</dbReference>
<comment type="caution">
    <text evidence="2">The sequence shown here is derived from an EMBL/GenBank/DDBJ whole genome shotgun (WGS) entry which is preliminary data.</text>
</comment>
<dbReference type="InterPro" id="IPR000182">
    <property type="entry name" value="GNAT_dom"/>
</dbReference>
<evidence type="ECO:0000313" key="2">
    <source>
        <dbReference type="EMBL" id="KAK9137384.1"/>
    </source>
</evidence>
<dbReference type="PROSITE" id="PS51186">
    <property type="entry name" value="GNAT"/>
    <property type="match status" value="1"/>
</dbReference>
<proteinExistence type="predicted"/>
<protein>
    <recommendedName>
        <fullName evidence="1">N-acetyltransferase domain-containing protein</fullName>
    </recommendedName>
</protein>
<dbReference type="AlphaFoldDB" id="A0AAP0JP13"/>
<organism evidence="2 3">
    <name type="scientific">Stephania japonica</name>
    <dbReference type="NCBI Taxonomy" id="461633"/>
    <lineage>
        <taxon>Eukaryota</taxon>
        <taxon>Viridiplantae</taxon>
        <taxon>Streptophyta</taxon>
        <taxon>Embryophyta</taxon>
        <taxon>Tracheophyta</taxon>
        <taxon>Spermatophyta</taxon>
        <taxon>Magnoliopsida</taxon>
        <taxon>Ranunculales</taxon>
        <taxon>Menispermaceae</taxon>
        <taxon>Menispermoideae</taxon>
        <taxon>Cissampelideae</taxon>
        <taxon>Stephania</taxon>
    </lineage>
</organism>
<feature type="domain" description="N-acetyltransferase" evidence="1">
    <location>
        <begin position="16"/>
        <end position="170"/>
    </location>
</feature>
<dbReference type="InterPro" id="IPR016181">
    <property type="entry name" value="Acyl_CoA_acyltransferase"/>
</dbReference>